<feature type="region of interest" description="Disordered" evidence="2">
    <location>
        <begin position="69"/>
        <end position="98"/>
    </location>
</feature>
<dbReference type="SMART" id="SM00355">
    <property type="entry name" value="ZnF_C2H2"/>
    <property type="match status" value="3"/>
</dbReference>
<feature type="region of interest" description="Disordered" evidence="2">
    <location>
        <begin position="14"/>
        <end position="43"/>
    </location>
</feature>
<accession>A0AAN6UST2</accession>
<evidence type="ECO:0000256" key="2">
    <source>
        <dbReference type="SAM" id="MobiDB-lite"/>
    </source>
</evidence>
<feature type="compositionally biased region" description="Gly residues" evidence="2">
    <location>
        <begin position="222"/>
        <end position="231"/>
    </location>
</feature>
<keyword evidence="5" id="KW-1185">Reference proteome</keyword>
<feature type="region of interest" description="Disordered" evidence="2">
    <location>
        <begin position="254"/>
        <end position="284"/>
    </location>
</feature>
<name>A0AAN6UST2_9PEZI</name>
<gene>
    <name evidence="4" type="ORF">BT67DRAFT_128229</name>
</gene>
<feature type="domain" description="C2H2-type" evidence="3">
    <location>
        <begin position="191"/>
        <end position="220"/>
    </location>
</feature>
<evidence type="ECO:0000313" key="5">
    <source>
        <dbReference type="Proteomes" id="UP001304895"/>
    </source>
</evidence>
<organism evidence="4 5">
    <name type="scientific">Trichocladium antarcticum</name>
    <dbReference type="NCBI Taxonomy" id="1450529"/>
    <lineage>
        <taxon>Eukaryota</taxon>
        <taxon>Fungi</taxon>
        <taxon>Dikarya</taxon>
        <taxon>Ascomycota</taxon>
        <taxon>Pezizomycotina</taxon>
        <taxon>Sordariomycetes</taxon>
        <taxon>Sordariomycetidae</taxon>
        <taxon>Sordariales</taxon>
        <taxon>Chaetomiaceae</taxon>
        <taxon>Trichocladium</taxon>
    </lineage>
</organism>
<dbReference type="InterPro" id="IPR059095">
    <property type="entry name" value="Znf_C2H2_17_2nd"/>
</dbReference>
<sequence>MSVVYEPRNFIHDGSYPPIDDHHHHHHHHHHDDTTPDADRFTDPTDAVVNELATTVATFTAPPQQFIDTEPRLDLPSMSINTAPSLPKEDSPTATTPQRIRAIPKPDREVTRNLEGKFICTWPGCTEEAREFGRKCEWNKHMDKHDRPYKCGAEGCEKLPGFTYSGGLLRHEREVHGKHGGPKNSFYCPHINCKRHAGKGFSRQENLNEHMRRVHTQNGTMPSGGGGGPEGPGAETDDAASDNAMMVGAGVAAMIDSGGGGGGGGGQKRQREDDGGLEDPDLREEIKRVRIENEELRRQVHAQTQQTVVMMQKISALQQALDSSSRMTAPAATLATATLL</sequence>
<proteinExistence type="predicted"/>
<dbReference type="Pfam" id="PF26176">
    <property type="entry name" value="zf_C2H2_17_2"/>
    <property type="match status" value="1"/>
</dbReference>
<dbReference type="GO" id="GO:0008270">
    <property type="term" value="F:zinc ion binding"/>
    <property type="evidence" value="ECO:0007669"/>
    <property type="project" value="UniProtKB-KW"/>
</dbReference>
<keyword evidence="1" id="KW-0479">Metal-binding</keyword>
<dbReference type="EMBL" id="MU853402">
    <property type="protein sequence ID" value="KAK4138015.1"/>
    <property type="molecule type" value="Genomic_DNA"/>
</dbReference>
<dbReference type="Gene3D" id="3.30.160.60">
    <property type="entry name" value="Classic Zinc Finger"/>
    <property type="match status" value="3"/>
</dbReference>
<evidence type="ECO:0000259" key="3">
    <source>
        <dbReference type="PROSITE" id="PS50157"/>
    </source>
</evidence>
<evidence type="ECO:0000313" key="4">
    <source>
        <dbReference type="EMBL" id="KAK4138015.1"/>
    </source>
</evidence>
<dbReference type="Proteomes" id="UP001304895">
    <property type="component" value="Unassembled WGS sequence"/>
</dbReference>
<dbReference type="InterPro" id="IPR051061">
    <property type="entry name" value="Zinc_finger_trans_reg"/>
</dbReference>
<dbReference type="PROSITE" id="PS50157">
    <property type="entry name" value="ZINC_FINGER_C2H2_2"/>
    <property type="match status" value="1"/>
</dbReference>
<dbReference type="GO" id="GO:0005634">
    <property type="term" value="C:nucleus"/>
    <property type="evidence" value="ECO:0007669"/>
    <property type="project" value="TreeGrafter"/>
</dbReference>
<reference evidence="4" key="2">
    <citation type="submission" date="2023-05" db="EMBL/GenBank/DDBJ databases">
        <authorList>
            <consortium name="Lawrence Berkeley National Laboratory"/>
            <person name="Steindorff A."/>
            <person name="Hensen N."/>
            <person name="Bonometti L."/>
            <person name="Westerberg I."/>
            <person name="Brannstrom I.O."/>
            <person name="Guillou S."/>
            <person name="Cros-Aarteil S."/>
            <person name="Calhoun S."/>
            <person name="Haridas S."/>
            <person name="Kuo A."/>
            <person name="Mondo S."/>
            <person name="Pangilinan J."/>
            <person name="Riley R."/>
            <person name="Labutti K."/>
            <person name="Andreopoulos B."/>
            <person name="Lipzen A."/>
            <person name="Chen C."/>
            <person name="Yanf M."/>
            <person name="Daum C."/>
            <person name="Ng V."/>
            <person name="Clum A."/>
            <person name="Ohm R."/>
            <person name="Martin F."/>
            <person name="Silar P."/>
            <person name="Natvig D."/>
            <person name="Lalanne C."/>
            <person name="Gautier V."/>
            <person name="Ament-Velasquez S.L."/>
            <person name="Kruys A."/>
            <person name="Hutchinson M.I."/>
            <person name="Powell A.J."/>
            <person name="Barry K."/>
            <person name="Miller A.N."/>
            <person name="Grigoriev I.V."/>
            <person name="Debuchy R."/>
            <person name="Gladieux P."/>
            <person name="Thoren M.H."/>
            <person name="Johannesson H."/>
        </authorList>
    </citation>
    <scope>NUCLEOTIDE SEQUENCE</scope>
    <source>
        <strain evidence="4">CBS 123565</strain>
    </source>
</reference>
<evidence type="ECO:0000256" key="1">
    <source>
        <dbReference type="PROSITE-ProRule" id="PRU00042"/>
    </source>
</evidence>
<feature type="compositionally biased region" description="Gly residues" evidence="2">
    <location>
        <begin position="257"/>
        <end position="267"/>
    </location>
</feature>
<dbReference type="InterPro" id="IPR013087">
    <property type="entry name" value="Znf_C2H2_type"/>
</dbReference>
<keyword evidence="1" id="KW-0862">Zinc</keyword>
<dbReference type="PANTHER" id="PTHR46179">
    <property type="entry name" value="ZINC FINGER PROTEIN"/>
    <property type="match status" value="1"/>
</dbReference>
<feature type="region of interest" description="Disordered" evidence="2">
    <location>
        <begin position="216"/>
        <end position="240"/>
    </location>
</feature>
<keyword evidence="1" id="KW-0863">Zinc-finger</keyword>
<feature type="compositionally biased region" description="Basic and acidic residues" evidence="2">
    <location>
        <begin position="31"/>
        <end position="43"/>
    </location>
</feature>
<dbReference type="AlphaFoldDB" id="A0AAN6UST2"/>
<comment type="caution">
    <text evidence="4">The sequence shown here is derived from an EMBL/GenBank/DDBJ whole genome shotgun (WGS) entry which is preliminary data.</text>
</comment>
<dbReference type="Pfam" id="PF26177">
    <property type="entry name" value="zf_C2H2_17_1st"/>
    <property type="match status" value="1"/>
</dbReference>
<dbReference type="GO" id="GO:0006357">
    <property type="term" value="P:regulation of transcription by RNA polymerase II"/>
    <property type="evidence" value="ECO:0007669"/>
    <property type="project" value="TreeGrafter"/>
</dbReference>
<dbReference type="InterPro" id="IPR059009">
    <property type="entry name" value="Znf_C2H2_17_1st"/>
</dbReference>
<dbReference type="PANTHER" id="PTHR46179:SF24">
    <property type="entry name" value="C2H2-TYPE DOMAIN-CONTAINING PROTEIN"/>
    <property type="match status" value="1"/>
</dbReference>
<protein>
    <recommendedName>
        <fullName evidence="3">C2H2-type domain-containing protein</fullName>
    </recommendedName>
</protein>
<reference evidence="4" key="1">
    <citation type="journal article" date="2023" name="Mol. Phylogenet. Evol.">
        <title>Genome-scale phylogeny and comparative genomics of the fungal order Sordariales.</title>
        <authorList>
            <person name="Hensen N."/>
            <person name="Bonometti L."/>
            <person name="Westerberg I."/>
            <person name="Brannstrom I.O."/>
            <person name="Guillou S."/>
            <person name="Cros-Aarteil S."/>
            <person name="Calhoun S."/>
            <person name="Haridas S."/>
            <person name="Kuo A."/>
            <person name="Mondo S."/>
            <person name="Pangilinan J."/>
            <person name="Riley R."/>
            <person name="LaButti K."/>
            <person name="Andreopoulos B."/>
            <person name="Lipzen A."/>
            <person name="Chen C."/>
            <person name="Yan M."/>
            <person name="Daum C."/>
            <person name="Ng V."/>
            <person name="Clum A."/>
            <person name="Steindorff A."/>
            <person name="Ohm R.A."/>
            <person name="Martin F."/>
            <person name="Silar P."/>
            <person name="Natvig D.O."/>
            <person name="Lalanne C."/>
            <person name="Gautier V."/>
            <person name="Ament-Velasquez S.L."/>
            <person name="Kruys A."/>
            <person name="Hutchinson M.I."/>
            <person name="Powell A.J."/>
            <person name="Barry K."/>
            <person name="Miller A.N."/>
            <person name="Grigoriev I.V."/>
            <person name="Debuchy R."/>
            <person name="Gladieux P."/>
            <person name="Hiltunen Thoren M."/>
            <person name="Johannesson H."/>
        </authorList>
    </citation>
    <scope>NUCLEOTIDE SEQUENCE</scope>
    <source>
        <strain evidence="4">CBS 123565</strain>
    </source>
</reference>